<reference evidence="2" key="1">
    <citation type="journal article" date="2014" name="Int. J. Syst. Evol. Microbiol.">
        <title>Complete genome sequence of Corynebacterium casei LMG S-19264T (=DSM 44701T), isolated from a smear-ripened cheese.</title>
        <authorList>
            <consortium name="US DOE Joint Genome Institute (JGI-PGF)"/>
            <person name="Walter F."/>
            <person name="Albersmeier A."/>
            <person name="Kalinowski J."/>
            <person name="Ruckert C."/>
        </authorList>
    </citation>
    <scope>NUCLEOTIDE SEQUENCE</scope>
    <source>
        <strain evidence="2">CGMCC 4.7278</strain>
    </source>
</reference>
<evidence type="ECO:0008006" key="4">
    <source>
        <dbReference type="Google" id="ProtNLM"/>
    </source>
</evidence>
<name>A0A917QUR3_9NOCA</name>
<dbReference type="RefSeq" id="WP_188831100.1">
    <property type="nucleotide sequence ID" value="NZ_BMMW01000006.1"/>
</dbReference>
<feature type="chain" id="PRO_5037678874" description="Mce-associated membrane protein" evidence="1">
    <location>
        <begin position="29"/>
        <end position="152"/>
    </location>
</feature>
<evidence type="ECO:0000313" key="2">
    <source>
        <dbReference type="EMBL" id="GGK68307.1"/>
    </source>
</evidence>
<evidence type="ECO:0000256" key="1">
    <source>
        <dbReference type="SAM" id="SignalP"/>
    </source>
</evidence>
<organism evidence="2 3">
    <name type="scientific">Nocardia camponoti</name>
    <dbReference type="NCBI Taxonomy" id="1616106"/>
    <lineage>
        <taxon>Bacteria</taxon>
        <taxon>Bacillati</taxon>
        <taxon>Actinomycetota</taxon>
        <taxon>Actinomycetes</taxon>
        <taxon>Mycobacteriales</taxon>
        <taxon>Nocardiaceae</taxon>
        <taxon>Nocardia</taxon>
    </lineage>
</organism>
<keyword evidence="1" id="KW-0732">Signal</keyword>
<dbReference type="Proteomes" id="UP000612956">
    <property type="component" value="Unassembled WGS sequence"/>
</dbReference>
<accession>A0A917QUR3</accession>
<dbReference type="AlphaFoldDB" id="A0A917QUR3"/>
<feature type="signal peptide" evidence="1">
    <location>
        <begin position="1"/>
        <end position="28"/>
    </location>
</feature>
<sequence>MSRSVLLSSLLGSVAVAVTVAAPHAAAAAPEAARIAACDFGHEVGTYDYRDDLDGYFQRVLDRSTGKFRQEFADASTALKDAMTAAQSTSWVDGLTCGSVRGDFLSAEILVTYTQRRTNHSGPSDQHLVINVFLKNEWGRWLVDELDSPMLK</sequence>
<protein>
    <recommendedName>
        <fullName evidence="4">Mce-associated membrane protein</fullName>
    </recommendedName>
</protein>
<gene>
    <name evidence="2" type="ORF">GCM10011591_45540</name>
</gene>
<evidence type="ECO:0000313" key="3">
    <source>
        <dbReference type="Proteomes" id="UP000612956"/>
    </source>
</evidence>
<keyword evidence="3" id="KW-1185">Reference proteome</keyword>
<comment type="caution">
    <text evidence="2">The sequence shown here is derived from an EMBL/GenBank/DDBJ whole genome shotgun (WGS) entry which is preliminary data.</text>
</comment>
<proteinExistence type="predicted"/>
<dbReference type="EMBL" id="BMMW01000006">
    <property type="protein sequence ID" value="GGK68307.1"/>
    <property type="molecule type" value="Genomic_DNA"/>
</dbReference>
<reference evidence="2" key="2">
    <citation type="submission" date="2020-09" db="EMBL/GenBank/DDBJ databases">
        <authorList>
            <person name="Sun Q."/>
            <person name="Zhou Y."/>
        </authorList>
    </citation>
    <scope>NUCLEOTIDE SEQUENCE</scope>
    <source>
        <strain evidence="2">CGMCC 4.7278</strain>
    </source>
</reference>